<protein>
    <recommendedName>
        <fullName evidence="9">S1/P1 Nuclease</fullName>
    </recommendedName>
</protein>
<dbReference type="Pfam" id="PF02265">
    <property type="entry name" value="S1-P1_nuclease"/>
    <property type="match status" value="1"/>
</dbReference>
<evidence type="ECO:0000256" key="4">
    <source>
        <dbReference type="ARBA" id="ARBA00022801"/>
    </source>
</evidence>
<evidence type="ECO:0000256" key="5">
    <source>
        <dbReference type="ARBA" id="ARBA00023157"/>
    </source>
</evidence>
<accession>A0ABX3P3K6</accession>
<dbReference type="InterPro" id="IPR008947">
    <property type="entry name" value="PLipase_C/P1_nuclease_dom_sf"/>
</dbReference>
<evidence type="ECO:0000256" key="3">
    <source>
        <dbReference type="ARBA" id="ARBA00022759"/>
    </source>
</evidence>
<evidence type="ECO:0000256" key="6">
    <source>
        <dbReference type="ARBA" id="ARBA00023180"/>
    </source>
</evidence>
<dbReference type="InterPro" id="IPR003154">
    <property type="entry name" value="S1/P1nuclease"/>
</dbReference>
<dbReference type="RefSeq" id="WP_014223488.1">
    <property type="nucleotide sequence ID" value="NZ_LWBO01000002.1"/>
</dbReference>
<proteinExistence type="predicted"/>
<evidence type="ECO:0000313" key="7">
    <source>
        <dbReference type="EMBL" id="OQP53937.1"/>
    </source>
</evidence>
<name>A0ABX3P3K6_9BACT</name>
<organism evidence="7 8">
    <name type="scientific">Niastella koreensis</name>
    <dbReference type="NCBI Taxonomy" id="354356"/>
    <lineage>
        <taxon>Bacteria</taxon>
        <taxon>Pseudomonadati</taxon>
        <taxon>Bacteroidota</taxon>
        <taxon>Chitinophagia</taxon>
        <taxon>Chitinophagales</taxon>
        <taxon>Chitinophagaceae</taxon>
        <taxon>Niastella</taxon>
    </lineage>
</organism>
<dbReference type="Proteomes" id="UP000192277">
    <property type="component" value="Unassembled WGS sequence"/>
</dbReference>
<comment type="caution">
    <text evidence="7">The sequence shown here is derived from an EMBL/GenBank/DDBJ whole genome shotgun (WGS) entry which is preliminary data.</text>
</comment>
<keyword evidence="1" id="KW-0540">Nuclease</keyword>
<sequence length="332" mass="38502">MKRLIVAGSVLIAIGIICSSWGFLGHRTIHQLAVYELPPSMRMFFHHNMNEIVKQSVRPDQRRNQDKEEAPKHYIDLELYGDSAAWKMPLKWEDALKKYGKDSLAHCGYVPYYVITMKDRLTAAFRSGNKDSILFYAIDLGHYISDAHVPLHVSENYDGQMTNQKGLHSLWESMIPELEIQQYDLRSKHKAHYLKHPEQNIWKAIRKSQGLLHDVFEQEKEVTKSFTEGEKYRVQIRNGRESKSYTSAFAKAYSAKLGKTINERMISSANLVADFWYTSWIDAGSPDLNKAFQTTASKEEKEKLKKEYGAFKKNKLLEKKLLISRQGYDKED</sequence>
<dbReference type="SUPFAM" id="SSF48537">
    <property type="entry name" value="Phospholipase C/P1 nuclease"/>
    <property type="match status" value="1"/>
</dbReference>
<dbReference type="CDD" id="cd10981">
    <property type="entry name" value="ZnPC_S1P1"/>
    <property type="match status" value="1"/>
</dbReference>
<evidence type="ECO:0008006" key="9">
    <source>
        <dbReference type="Google" id="ProtNLM"/>
    </source>
</evidence>
<dbReference type="Gene3D" id="1.10.575.10">
    <property type="entry name" value="P1 Nuclease"/>
    <property type="match status" value="1"/>
</dbReference>
<keyword evidence="5" id="KW-1015">Disulfide bond</keyword>
<gene>
    <name evidence="7" type="ORF">A4D02_19780</name>
</gene>
<keyword evidence="6" id="KW-0325">Glycoprotein</keyword>
<keyword evidence="3" id="KW-0255">Endonuclease</keyword>
<evidence type="ECO:0000256" key="2">
    <source>
        <dbReference type="ARBA" id="ARBA00022723"/>
    </source>
</evidence>
<reference evidence="7 8" key="1">
    <citation type="submission" date="2016-04" db="EMBL/GenBank/DDBJ databases">
        <authorList>
            <person name="Chen L."/>
            <person name="Zhuang W."/>
            <person name="Wang G."/>
        </authorList>
    </citation>
    <scope>NUCLEOTIDE SEQUENCE [LARGE SCALE GENOMIC DNA]</scope>
    <source>
        <strain evidence="8">GR20</strain>
    </source>
</reference>
<keyword evidence="8" id="KW-1185">Reference proteome</keyword>
<evidence type="ECO:0000256" key="1">
    <source>
        <dbReference type="ARBA" id="ARBA00022722"/>
    </source>
</evidence>
<keyword evidence="2" id="KW-0479">Metal-binding</keyword>
<evidence type="ECO:0000313" key="8">
    <source>
        <dbReference type="Proteomes" id="UP000192277"/>
    </source>
</evidence>
<dbReference type="EMBL" id="LWBO01000002">
    <property type="protein sequence ID" value="OQP53937.1"/>
    <property type="molecule type" value="Genomic_DNA"/>
</dbReference>
<keyword evidence="4" id="KW-0378">Hydrolase</keyword>